<dbReference type="GO" id="GO:0015344">
    <property type="term" value="F:siderophore uptake transmembrane transporter activity"/>
    <property type="evidence" value="ECO:0007669"/>
    <property type="project" value="TreeGrafter"/>
</dbReference>
<dbReference type="GO" id="GO:0044718">
    <property type="term" value="P:siderophore transmembrane transport"/>
    <property type="evidence" value="ECO:0007669"/>
    <property type="project" value="TreeGrafter"/>
</dbReference>
<dbReference type="Pfam" id="PF13715">
    <property type="entry name" value="CarbopepD_reg_2"/>
    <property type="match status" value="1"/>
</dbReference>
<dbReference type="InterPro" id="IPR039426">
    <property type="entry name" value="TonB-dep_rcpt-like"/>
</dbReference>
<evidence type="ECO:0000256" key="4">
    <source>
        <dbReference type="ARBA" id="ARBA00022692"/>
    </source>
</evidence>
<evidence type="ECO:0000259" key="9">
    <source>
        <dbReference type="Pfam" id="PF07715"/>
    </source>
</evidence>
<comment type="subcellular location">
    <subcellularLocation>
        <location evidence="1 8">Cell outer membrane</location>
        <topology evidence="1 8">Multi-pass membrane protein</topology>
    </subcellularLocation>
</comment>
<dbReference type="OrthoDB" id="9768177at2"/>
<accession>A0A4U0HC20</accession>
<evidence type="ECO:0000256" key="8">
    <source>
        <dbReference type="PROSITE-ProRule" id="PRU01360"/>
    </source>
</evidence>
<dbReference type="RefSeq" id="WP_136819032.1">
    <property type="nucleotide sequence ID" value="NZ_BMJX01000001.1"/>
</dbReference>
<dbReference type="InterPro" id="IPR037066">
    <property type="entry name" value="Plug_dom_sf"/>
</dbReference>
<dbReference type="InterPro" id="IPR008969">
    <property type="entry name" value="CarboxyPept-like_regulatory"/>
</dbReference>
<dbReference type="EMBL" id="SUKA01000001">
    <property type="protein sequence ID" value="TJY68162.1"/>
    <property type="molecule type" value="Genomic_DNA"/>
</dbReference>
<dbReference type="InterPro" id="IPR012910">
    <property type="entry name" value="Plug_dom"/>
</dbReference>
<keyword evidence="11" id="KW-1185">Reference proteome</keyword>
<evidence type="ECO:0000256" key="6">
    <source>
        <dbReference type="ARBA" id="ARBA00023136"/>
    </source>
</evidence>
<comment type="caution">
    <text evidence="10">The sequence shown here is derived from an EMBL/GenBank/DDBJ whole genome shotgun (WGS) entry which is preliminary data.</text>
</comment>
<proteinExistence type="inferred from homology"/>
<dbReference type="AlphaFoldDB" id="A0A4U0HC20"/>
<keyword evidence="5" id="KW-0732">Signal</keyword>
<keyword evidence="3 8" id="KW-1134">Transmembrane beta strand</keyword>
<dbReference type="InterPro" id="IPR023996">
    <property type="entry name" value="TonB-dep_OMP_SusC/RagA"/>
</dbReference>
<dbReference type="Gene3D" id="2.60.40.1120">
    <property type="entry name" value="Carboxypeptidase-like, regulatory domain"/>
    <property type="match status" value="1"/>
</dbReference>
<comment type="similarity">
    <text evidence="8">Belongs to the TonB-dependent receptor family.</text>
</comment>
<dbReference type="InterPro" id="IPR023997">
    <property type="entry name" value="TonB-dep_OMP_SusC/RagA_CS"/>
</dbReference>
<dbReference type="Gene3D" id="2.40.170.20">
    <property type="entry name" value="TonB-dependent receptor, beta-barrel domain"/>
    <property type="match status" value="1"/>
</dbReference>
<dbReference type="Gene3D" id="2.170.130.10">
    <property type="entry name" value="TonB-dependent receptor, plug domain"/>
    <property type="match status" value="1"/>
</dbReference>
<evidence type="ECO:0000313" key="11">
    <source>
        <dbReference type="Proteomes" id="UP000309872"/>
    </source>
</evidence>
<dbReference type="SUPFAM" id="SSF56935">
    <property type="entry name" value="Porins"/>
    <property type="match status" value="1"/>
</dbReference>
<dbReference type="SUPFAM" id="SSF49464">
    <property type="entry name" value="Carboxypeptidase regulatory domain-like"/>
    <property type="match status" value="1"/>
</dbReference>
<evidence type="ECO:0000256" key="5">
    <source>
        <dbReference type="ARBA" id="ARBA00022729"/>
    </source>
</evidence>
<keyword evidence="6 8" id="KW-0472">Membrane</keyword>
<keyword evidence="4 8" id="KW-0812">Transmembrane</keyword>
<protein>
    <submittedName>
        <fullName evidence="10">SusC/RagA family TonB-linked outer membrane protein</fullName>
    </submittedName>
</protein>
<reference evidence="10 11" key="1">
    <citation type="submission" date="2019-04" db="EMBL/GenBank/DDBJ databases">
        <title>Sphingobacterium olei sp. nov., isolated from oil-contaminated soil.</title>
        <authorList>
            <person name="Liu B."/>
        </authorList>
    </citation>
    <scope>NUCLEOTIDE SEQUENCE [LARGE SCALE GENOMIC DNA]</scope>
    <source>
        <strain evidence="10 11">Y3L14</strain>
    </source>
</reference>
<gene>
    <name evidence="10" type="ORF">FAZ19_02580</name>
</gene>
<evidence type="ECO:0000313" key="10">
    <source>
        <dbReference type="EMBL" id="TJY68162.1"/>
    </source>
</evidence>
<dbReference type="PANTHER" id="PTHR30069">
    <property type="entry name" value="TONB-DEPENDENT OUTER MEMBRANE RECEPTOR"/>
    <property type="match status" value="1"/>
</dbReference>
<dbReference type="InterPro" id="IPR036942">
    <property type="entry name" value="Beta-barrel_TonB_sf"/>
</dbReference>
<dbReference type="PROSITE" id="PS52016">
    <property type="entry name" value="TONB_DEPENDENT_REC_3"/>
    <property type="match status" value="1"/>
</dbReference>
<evidence type="ECO:0000256" key="7">
    <source>
        <dbReference type="ARBA" id="ARBA00023237"/>
    </source>
</evidence>
<dbReference type="NCBIfam" id="TIGR04057">
    <property type="entry name" value="SusC_RagA_signa"/>
    <property type="match status" value="1"/>
</dbReference>
<dbReference type="Proteomes" id="UP000309872">
    <property type="component" value="Unassembled WGS sequence"/>
</dbReference>
<evidence type="ECO:0000256" key="3">
    <source>
        <dbReference type="ARBA" id="ARBA00022452"/>
    </source>
</evidence>
<feature type="domain" description="TonB-dependent receptor plug" evidence="9">
    <location>
        <begin position="122"/>
        <end position="230"/>
    </location>
</feature>
<name>A0A4U0HC20_9SPHI</name>
<dbReference type="GO" id="GO:0009279">
    <property type="term" value="C:cell outer membrane"/>
    <property type="evidence" value="ECO:0007669"/>
    <property type="project" value="UniProtKB-SubCell"/>
</dbReference>
<keyword evidence="7 8" id="KW-0998">Cell outer membrane</keyword>
<sequence length="1059" mass="116433">MNKQDKIRKSLITLLLAVYALFLPHWAFSQQGQVSGVVKDASSGEVLAGVSVIVDGTAMTSTDEKGAFELTNISPDKIIAFSYLGYGRLTQRSAASMQIFLTALDGDALEEVVVVGYGTQKKATLTGAIEVVGKEVFENRAITNVALALQGQTPGLVVTRTSPRPGNEGLNLAIRGASSVNGSNPLIIIDGVPALNAYAFQNLNPDDIENVTILKDGSAAIYGSRAANGVILVTTKQGKGKVSVDYTGNFRFNTNGLVNYSPSMQEYAQIWLEANKEEVSPNWWIWGEENLNKMAQGHEGKYDLFNTDFYIYNANRIEEMFATRYSYQHNLSLAGGTEKSGYRISLGYADNQGNLATAYDGQKQYNARFNHNYQVSDKFKLESSVSIVNANTSMPSRGLGNILYSFDMPFYPAKNPLGQWLAPFNGIDGGAIRNAAATTSDAGRYDKYSLTGRADLRATYDIWNGISVEGLASVQNERFTHEHYVVPVQLYNWYGVPANYAYNTDGTNNAFAASAYSSFSQYYEALVRYNKTFHNLHNFSVMAGINAEKFSSQNLSANRVGFEDLGIYDISLGSAETQTNGGSKSLNGRYSYLSRLNYNYDEKYILELIGRMDGNSRFAKGYKFKNFGSVQAGWVFSKENFMSSLSDIVNFGKIRASYASTGNAADGLADFDYISLINTGTAVLGNPASQQTASGLANSGLISYTRTWETVLQQNIGMDLGFLQNRLTASFDVYEKRNIGMLVGVTYPSVLGGSAPRTNSGNFNTRGWEIVVGWKERKEDFSYNVSFNIGDANTLVKGVENADSFGAGRNGIVNGFPWQSWFLYKTDGFFKDQADVDAYYAKYGGSETLAAMSPDNPQTTLRPGDTKKVDVAGTGNITAVGNGASSLVYMGDGRPHYTYGFNLGGSWKGIDLNMFFQGHLKQNIMRDGYMAYPFRGIFTNQNPAFLGQTWTAENTDATFPRLTSYPARAAWNYANNDFMLQNSRYIRLKTLVLGYTLPKEFTQRAKLSRVRVYFSGNDLWEATTIKDGFDPETGQNATDGDSAGYPFARTWSFGVNIGF</sequence>
<dbReference type="NCBIfam" id="TIGR04056">
    <property type="entry name" value="OMP_RagA_SusC"/>
    <property type="match status" value="1"/>
</dbReference>
<evidence type="ECO:0000256" key="2">
    <source>
        <dbReference type="ARBA" id="ARBA00022448"/>
    </source>
</evidence>
<dbReference type="PANTHER" id="PTHR30069:SF29">
    <property type="entry name" value="HEMOGLOBIN AND HEMOGLOBIN-HAPTOGLOBIN-BINDING PROTEIN 1-RELATED"/>
    <property type="match status" value="1"/>
</dbReference>
<keyword evidence="2 8" id="KW-0813">Transport</keyword>
<organism evidence="10 11">
    <name type="scientific">Sphingobacterium alkalisoli</name>
    <dbReference type="NCBI Taxonomy" id="1874115"/>
    <lineage>
        <taxon>Bacteria</taxon>
        <taxon>Pseudomonadati</taxon>
        <taxon>Bacteroidota</taxon>
        <taxon>Sphingobacteriia</taxon>
        <taxon>Sphingobacteriales</taxon>
        <taxon>Sphingobacteriaceae</taxon>
        <taxon>Sphingobacterium</taxon>
    </lineage>
</organism>
<evidence type="ECO:0000256" key="1">
    <source>
        <dbReference type="ARBA" id="ARBA00004571"/>
    </source>
</evidence>
<dbReference type="Pfam" id="PF07715">
    <property type="entry name" value="Plug"/>
    <property type="match status" value="1"/>
</dbReference>